<evidence type="ECO:0000259" key="8">
    <source>
        <dbReference type="PROSITE" id="PS50023"/>
    </source>
</evidence>
<evidence type="ECO:0000313" key="9">
    <source>
        <dbReference type="EMBL" id="KAF6130721.1"/>
    </source>
</evidence>
<feature type="region of interest" description="Disordered" evidence="6">
    <location>
        <begin position="468"/>
        <end position="493"/>
    </location>
</feature>
<keyword evidence="10" id="KW-1185">Reference proteome</keyword>
<dbReference type="FunFam" id="1.10.418.10:FF:000038">
    <property type="entry name" value="LIM and calponin homology domains-containing protein 1"/>
    <property type="match status" value="1"/>
</dbReference>
<dbReference type="GO" id="GO:0001725">
    <property type="term" value="C:stress fiber"/>
    <property type="evidence" value="ECO:0007669"/>
    <property type="project" value="TreeGrafter"/>
</dbReference>
<evidence type="ECO:0000256" key="5">
    <source>
        <dbReference type="SAM" id="Coils"/>
    </source>
</evidence>
<feature type="compositionally biased region" description="Low complexity" evidence="6">
    <location>
        <begin position="204"/>
        <end position="213"/>
    </location>
</feature>
<dbReference type="Pfam" id="PF00412">
    <property type="entry name" value="LIM"/>
    <property type="match status" value="1"/>
</dbReference>
<feature type="compositionally biased region" description="Low complexity" evidence="6">
    <location>
        <begin position="836"/>
        <end position="855"/>
    </location>
</feature>
<keyword evidence="5" id="KW-0175">Coiled coil</keyword>
<feature type="compositionally biased region" description="Polar residues" evidence="6">
    <location>
        <begin position="899"/>
        <end position="915"/>
    </location>
</feature>
<dbReference type="Proteomes" id="UP000664940">
    <property type="component" value="Unassembled WGS sequence"/>
</dbReference>
<evidence type="ECO:0000256" key="2">
    <source>
        <dbReference type="ARBA" id="ARBA00022833"/>
    </source>
</evidence>
<feature type="region of interest" description="Disordered" evidence="6">
    <location>
        <begin position="739"/>
        <end position="763"/>
    </location>
</feature>
<dbReference type="InterPro" id="IPR003096">
    <property type="entry name" value="SM22_calponin"/>
</dbReference>
<feature type="compositionally biased region" description="Basic and acidic residues" evidence="6">
    <location>
        <begin position="685"/>
        <end position="704"/>
    </location>
</feature>
<feature type="region of interest" description="Disordered" evidence="6">
    <location>
        <begin position="932"/>
        <end position="1008"/>
    </location>
</feature>
<dbReference type="GO" id="GO:0051893">
    <property type="term" value="P:regulation of focal adhesion assembly"/>
    <property type="evidence" value="ECO:0007669"/>
    <property type="project" value="TreeGrafter"/>
</dbReference>
<feature type="compositionally biased region" description="Polar residues" evidence="6">
    <location>
        <begin position="936"/>
        <end position="951"/>
    </location>
</feature>
<dbReference type="PRINTS" id="PR00888">
    <property type="entry name" value="SM22CALPONIN"/>
</dbReference>
<gene>
    <name evidence="12" type="primary">LIMCH1</name>
    <name evidence="9" type="ORF">HJG60_007645</name>
</gene>
<protein>
    <submittedName>
        <fullName evidence="9">LIM and calponin homology domains 1</fullName>
    </submittedName>
    <submittedName>
        <fullName evidence="12">LIM and calponin homology domains-containing protein 1 isoform X7</fullName>
    </submittedName>
</protein>
<feature type="region of interest" description="Disordered" evidence="6">
    <location>
        <begin position="185"/>
        <end position="326"/>
    </location>
</feature>
<dbReference type="GO" id="GO:0032034">
    <property type="term" value="F:myosin II head/neck binding"/>
    <property type="evidence" value="ECO:0007669"/>
    <property type="project" value="TreeGrafter"/>
</dbReference>
<feature type="region of interest" description="Disordered" evidence="6">
    <location>
        <begin position="373"/>
        <end position="406"/>
    </location>
</feature>
<evidence type="ECO:0000256" key="3">
    <source>
        <dbReference type="ARBA" id="ARBA00023038"/>
    </source>
</evidence>
<dbReference type="CDD" id="cd21278">
    <property type="entry name" value="CH_LIMCH1"/>
    <property type="match status" value="1"/>
</dbReference>
<dbReference type="PRINTS" id="PR00889">
    <property type="entry name" value="CALPONIN"/>
</dbReference>
<dbReference type="FunFam" id="2.10.110.10:FF:000041">
    <property type="entry name" value="LIM and calponin homology domains 1"/>
    <property type="match status" value="1"/>
</dbReference>
<dbReference type="GO" id="GO:0010604">
    <property type="term" value="P:positive regulation of macromolecule metabolic process"/>
    <property type="evidence" value="ECO:0007669"/>
    <property type="project" value="UniProtKB-ARBA"/>
</dbReference>
<dbReference type="PROSITE" id="PS50021">
    <property type="entry name" value="CH"/>
    <property type="match status" value="1"/>
</dbReference>
<dbReference type="EMBL" id="JABVXQ010000001">
    <property type="protein sequence ID" value="KAF6130721.1"/>
    <property type="molecule type" value="Genomic_DNA"/>
</dbReference>
<dbReference type="InterPro" id="IPR001781">
    <property type="entry name" value="Znf_LIM"/>
</dbReference>
<dbReference type="PROSITE" id="PS00478">
    <property type="entry name" value="LIM_DOMAIN_1"/>
    <property type="match status" value="1"/>
</dbReference>
<dbReference type="GO" id="GO:0031032">
    <property type="term" value="P:actomyosin structure organization"/>
    <property type="evidence" value="ECO:0007669"/>
    <property type="project" value="InterPro"/>
</dbReference>
<evidence type="ECO:0000313" key="10">
    <source>
        <dbReference type="Proteomes" id="UP000504628"/>
    </source>
</evidence>
<dbReference type="CTD" id="22998"/>
<dbReference type="SMART" id="SM00132">
    <property type="entry name" value="LIM"/>
    <property type="match status" value="1"/>
</dbReference>
<dbReference type="InterPro" id="IPR001715">
    <property type="entry name" value="CH_dom"/>
</dbReference>
<evidence type="ECO:0000313" key="11">
    <source>
        <dbReference type="Proteomes" id="UP000664940"/>
    </source>
</evidence>
<dbReference type="SMART" id="SM00033">
    <property type="entry name" value="CH"/>
    <property type="match status" value="1"/>
</dbReference>
<proteinExistence type="predicted"/>
<keyword evidence="1 4" id="KW-0479">Metal-binding</keyword>
<dbReference type="Pfam" id="PF00307">
    <property type="entry name" value="CH"/>
    <property type="match status" value="1"/>
</dbReference>
<reference evidence="12" key="2">
    <citation type="submission" date="2025-04" db="UniProtKB">
        <authorList>
            <consortium name="RefSeq"/>
        </authorList>
    </citation>
    <scope>IDENTIFICATION</scope>
    <source>
        <tissue evidence="12">Muscle</tissue>
    </source>
</reference>
<dbReference type="AlphaFoldDB" id="A0A7E6D9N5"/>
<dbReference type="GO" id="GO:0003779">
    <property type="term" value="F:actin binding"/>
    <property type="evidence" value="ECO:0007669"/>
    <property type="project" value="InterPro"/>
</dbReference>
<organism evidence="10 12">
    <name type="scientific">Phyllostomus discolor</name>
    <name type="common">pale spear-nosed bat</name>
    <dbReference type="NCBI Taxonomy" id="89673"/>
    <lineage>
        <taxon>Eukaryota</taxon>
        <taxon>Metazoa</taxon>
        <taxon>Chordata</taxon>
        <taxon>Craniata</taxon>
        <taxon>Vertebrata</taxon>
        <taxon>Euteleostomi</taxon>
        <taxon>Mammalia</taxon>
        <taxon>Eutheria</taxon>
        <taxon>Laurasiatheria</taxon>
        <taxon>Chiroptera</taxon>
        <taxon>Yangochiroptera</taxon>
        <taxon>Phyllostomidae</taxon>
        <taxon>Phyllostominae</taxon>
        <taxon>Phyllostomus</taxon>
    </lineage>
</organism>
<evidence type="ECO:0000256" key="6">
    <source>
        <dbReference type="SAM" id="MobiDB-lite"/>
    </source>
</evidence>
<dbReference type="PANTHER" id="PTHR15551:SF3">
    <property type="entry name" value="LIM AND CALPONIN HOMOLOGY DOMAINS-CONTAINING PROTEIN 1"/>
    <property type="match status" value="1"/>
</dbReference>
<dbReference type="SUPFAM" id="SSF47576">
    <property type="entry name" value="Calponin-homology domain, CH-domain"/>
    <property type="match status" value="1"/>
</dbReference>
<dbReference type="InterPro" id="IPR001997">
    <property type="entry name" value="Calponin/LIMCH1"/>
</dbReference>
<evidence type="ECO:0000256" key="4">
    <source>
        <dbReference type="PROSITE-ProRule" id="PRU00125"/>
    </source>
</evidence>
<keyword evidence="3 4" id="KW-0440">LIM domain</keyword>
<keyword evidence="2 4" id="KW-0862">Zinc</keyword>
<dbReference type="RefSeq" id="XP_035875932.1">
    <property type="nucleotide sequence ID" value="XM_036020039.1"/>
</dbReference>
<feature type="compositionally biased region" description="Polar residues" evidence="6">
    <location>
        <begin position="516"/>
        <end position="528"/>
    </location>
</feature>
<accession>A0A7E6D9N5</accession>
<feature type="region of interest" description="Disordered" evidence="6">
    <location>
        <begin position="516"/>
        <end position="705"/>
    </location>
</feature>
<name>A0A7E6D9N5_9CHIR</name>
<feature type="compositionally biased region" description="Basic and acidic residues" evidence="6">
    <location>
        <begin position="859"/>
        <end position="873"/>
    </location>
</feature>
<reference evidence="9 11" key="1">
    <citation type="journal article" date="2020" name="Nature">
        <title>Six reference-quality genomes reveal evolution of bat adaptations.</title>
        <authorList>
            <person name="Jebb D."/>
            <person name="Huang Z."/>
            <person name="Pippel M."/>
            <person name="Hughes G.M."/>
            <person name="Lavrichenko K."/>
            <person name="Devanna P."/>
            <person name="Winkler S."/>
            <person name="Jermiin L.S."/>
            <person name="Skirmuntt E.C."/>
            <person name="Katzourakis A."/>
            <person name="Burkitt-Gray L."/>
            <person name="Ray D.A."/>
            <person name="Sullivan K.A.M."/>
            <person name="Roscito J.G."/>
            <person name="Kirilenko B.M."/>
            <person name="Davalos L.M."/>
            <person name="Corthals A.P."/>
            <person name="Power M.L."/>
            <person name="Jones G."/>
            <person name="Ransome R.D."/>
            <person name="Dechmann D.K.N."/>
            <person name="Locatelli A.G."/>
            <person name="Puechmaille S.J."/>
            <person name="Fedrigo O."/>
            <person name="Jarvis E.D."/>
            <person name="Hiller M."/>
            <person name="Vernes S.C."/>
            <person name="Myers E.W."/>
            <person name="Teeling E.C."/>
        </authorList>
    </citation>
    <scope>NUCLEOTIDE SEQUENCE [LARGE SCALE GENOMIC DNA]</scope>
    <source>
        <strain evidence="9">Bat1K_MPI-CBG_1</strain>
    </source>
</reference>
<dbReference type="Pfam" id="PF15949">
    <property type="entry name" value="DUF4757"/>
    <property type="match status" value="1"/>
</dbReference>
<feature type="compositionally biased region" description="Basic and acidic residues" evidence="6">
    <location>
        <begin position="382"/>
        <end position="406"/>
    </location>
</feature>
<feature type="domain" description="Calponin-homology (CH)" evidence="7">
    <location>
        <begin position="21"/>
        <end position="138"/>
    </location>
</feature>
<dbReference type="Gene3D" id="1.10.418.10">
    <property type="entry name" value="Calponin-like domain"/>
    <property type="match status" value="1"/>
</dbReference>
<dbReference type="InterPro" id="IPR036872">
    <property type="entry name" value="CH_dom_sf"/>
</dbReference>
<feature type="compositionally biased region" description="Polar residues" evidence="6">
    <location>
        <begin position="269"/>
        <end position="278"/>
    </location>
</feature>
<dbReference type="GO" id="GO:0046872">
    <property type="term" value="F:metal ion binding"/>
    <property type="evidence" value="ECO:0007669"/>
    <property type="project" value="UniProtKB-KW"/>
</dbReference>
<sequence length="1085" mass="121510">MACPALGLEALQPLQPEPPPEPAFSEAQKWIEQVTGRSFGDKDFRTGLENGILLCELLNAIKPGLVKKINRLPTPIAGLDNIILFLRGCKELGLKESQLFDPSDLQDTSNRVTVKSIDYSRKLKNVLVTIYWLGKAANSCASYSGTTLNLKEFEGLLAQMRKETDDIESPKRSIRDSGYIDCWDSERSDSLSPPRHGRDDSFDSLDSFGSRSRQTPSPDVVLRGSSDGRGSDSESDLPHRKLPDVKKDDMSARRTSHGEPKSAVPFNQYLPNKSNQTAYVPAPLRKKKAEREEYRKSWSTATSPLGGERPFRYGPRTPVSDDAESTSMFDMRCEEEAAVQPHSRARQEQLQLINNQLREEDDKWQDDLARWKSRRRSASQDLIKKEEERKKMEKLLAGEDGTSERRKSIKTYREIVQEKERRERELHEAYKNARSQEEAEGILQQYIERFTISEAVLERLEMPKILERSHSTEPNLSPFPNDPNPMKYLRQQSLPPPKFTATVETTIARTNILDTSLSAGSGSPSKTVTPKAVPMLTPKPYSQPKNSQEVLKTFKVDGKVSVNGETAHGDEEERESGGPTEASAPSLTKSQRFEGVARVHGSPVELKQDNGGIEINIKKPKSVPQEPAATTEDIDLNSQEDKTDGGKPHKGNTELASSEPQHFTTTVTRSSPTVALVEFSSSPKPKSDVPEEEDPKTPETEMSGKVELVLSQKVVKPKSPEPEATLTFPFLDKMPETSQLHLPNLNSQVDSPNSEKSPATTPQFKFWAWDPEEERRRQEKWQQEQERLLQERYQKEQDKLKEEWEKAQKEVEEEERRYYEEERKIIEDTVVPFTVSSTSADQLSTSSSVTEGSGTANKMDQENCRERGQDTRQKTPFQGDNQDLLLRASESEPLEEKGSLTQGALTDLENPTSKGTHQDDQLVTEAEAPHCGVNPQLAQDPSRNQQVSNPPMNAVEDVKPKTLPLDKSINHQIESPNERRKKSPQDNFQAGHLSPCPPTPPGQSPNRSISGKKLCSSCGLPLGKGAAMIIETLNLYFHIQCFRCGICKGQLGDAVSGTDVRIRNGLLNCNDCYMRSRSAGQPTTL</sequence>
<evidence type="ECO:0000313" key="12">
    <source>
        <dbReference type="RefSeq" id="XP_035875932.1"/>
    </source>
</evidence>
<dbReference type="GeneID" id="114491596"/>
<feature type="domain" description="LIM zinc-binding" evidence="8">
    <location>
        <begin position="1013"/>
        <end position="1079"/>
    </location>
</feature>
<evidence type="ECO:0000259" key="7">
    <source>
        <dbReference type="PROSITE" id="PS50021"/>
    </source>
</evidence>
<dbReference type="GO" id="GO:0051496">
    <property type="term" value="P:positive regulation of stress fiber assembly"/>
    <property type="evidence" value="ECO:0007669"/>
    <property type="project" value="TreeGrafter"/>
</dbReference>
<feature type="compositionally biased region" description="Basic and acidic residues" evidence="6">
    <location>
        <begin position="229"/>
        <end position="260"/>
    </location>
</feature>
<feature type="compositionally biased region" description="Polar residues" evidence="6">
    <location>
        <begin position="654"/>
        <end position="684"/>
    </location>
</feature>
<dbReference type="GO" id="GO:0080090">
    <property type="term" value="P:regulation of primary metabolic process"/>
    <property type="evidence" value="ECO:0007669"/>
    <property type="project" value="UniProtKB-ARBA"/>
</dbReference>
<dbReference type="PANTHER" id="PTHR15551">
    <property type="entry name" value="LIM DOMAIN ONLY 7"/>
    <property type="match status" value="1"/>
</dbReference>
<dbReference type="CDD" id="cd08368">
    <property type="entry name" value="LIM"/>
    <property type="match status" value="1"/>
</dbReference>
<dbReference type="PROSITE" id="PS50023">
    <property type="entry name" value="LIM_DOMAIN_2"/>
    <property type="match status" value="1"/>
</dbReference>
<dbReference type="Gene3D" id="2.10.110.10">
    <property type="entry name" value="Cysteine Rich Protein"/>
    <property type="match status" value="1"/>
</dbReference>
<dbReference type="InterPro" id="IPR031865">
    <property type="entry name" value="DUF4757"/>
</dbReference>
<evidence type="ECO:0000256" key="1">
    <source>
        <dbReference type="ARBA" id="ARBA00022723"/>
    </source>
</evidence>
<feature type="coiled-coil region" evidence="5">
    <location>
        <begin position="783"/>
        <end position="824"/>
    </location>
</feature>
<dbReference type="Proteomes" id="UP000504628">
    <property type="component" value="Chromosome 1"/>
</dbReference>
<feature type="region of interest" description="Disordered" evidence="6">
    <location>
        <begin position="832"/>
        <end position="919"/>
    </location>
</feature>